<dbReference type="Gene3D" id="3.30.2310.20">
    <property type="entry name" value="RelE-like"/>
    <property type="match status" value="1"/>
</dbReference>
<gene>
    <name evidence="3" type="ORF">B0F87_11046</name>
</gene>
<sequence length="102" mass="11650">MAYKVSWSPEAIEDLQSIADYIAKDSRIYAQSVIAKVFDVSRSLASHPLIDRVVPEIGVAEIRERFVYSYRLIYQIEGNKILIVAVIHGKRLIENISDRLES</sequence>
<evidence type="ECO:0000256" key="2">
    <source>
        <dbReference type="ARBA" id="ARBA00022649"/>
    </source>
</evidence>
<keyword evidence="2" id="KW-1277">Toxin-antitoxin system</keyword>
<dbReference type="InterPro" id="IPR051803">
    <property type="entry name" value="TA_system_RelE-like_toxin"/>
</dbReference>
<reference evidence="3 4" key="1">
    <citation type="submission" date="2018-02" db="EMBL/GenBank/DDBJ databases">
        <title>Subsurface microbial communities from deep shales in Ohio and West Virginia, USA.</title>
        <authorList>
            <person name="Wrighton K."/>
        </authorList>
    </citation>
    <scope>NUCLEOTIDE SEQUENCE [LARGE SCALE GENOMIC DNA]</scope>
    <source>
        <strain evidence="3 4">OWC-DMM</strain>
    </source>
</reference>
<dbReference type="Proteomes" id="UP000240010">
    <property type="component" value="Unassembled WGS sequence"/>
</dbReference>
<dbReference type="InterPro" id="IPR007712">
    <property type="entry name" value="RelE/ParE_toxin"/>
</dbReference>
<comment type="similarity">
    <text evidence="1">Belongs to the RelE toxin family.</text>
</comment>
<dbReference type="InterPro" id="IPR035093">
    <property type="entry name" value="RelE/ParE_toxin_dom_sf"/>
</dbReference>
<evidence type="ECO:0000313" key="4">
    <source>
        <dbReference type="Proteomes" id="UP000240010"/>
    </source>
</evidence>
<dbReference type="PANTHER" id="PTHR33755:SF5">
    <property type="entry name" value="TYPE II TOXIN-ANTITOXIN SYSTEM RELE_PARE FAMILY TOXIN"/>
    <property type="match status" value="1"/>
</dbReference>
<evidence type="ECO:0000256" key="1">
    <source>
        <dbReference type="ARBA" id="ARBA00006226"/>
    </source>
</evidence>
<comment type="caution">
    <text evidence="3">The sequence shown here is derived from an EMBL/GenBank/DDBJ whole genome shotgun (WGS) entry which is preliminary data.</text>
</comment>
<dbReference type="Pfam" id="PF05016">
    <property type="entry name" value="ParE_toxin"/>
    <property type="match status" value="1"/>
</dbReference>
<protein>
    <submittedName>
        <fullName evidence="3">Addiction module RelE/StbE family toxin</fullName>
    </submittedName>
</protein>
<accession>A0A2S6HA06</accession>
<dbReference type="PANTHER" id="PTHR33755">
    <property type="entry name" value="TOXIN PARE1-RELATED"/>
    <property type="match status" value="1"/>
</dbReference>
<dbReference type="SUPFAM" id="SSF143011">
    <property type="entry name" value="RelE-like"/>
    <property type="match status" value="1"/>
</dbReference>
<dbReference type="AlphaFoldDB" id="A0A2S6HA06"/>
<dbReference type="EMBL" id="PTIZ01000010">
    <property type="protein sequence ID" value="PPK74251.1"/>
    <property type="molecule type" value="Genomic_DNA"/>
</dbReference>
<proteinExistence type="inferred from homology"/>
<dbReference type="RefSeq" id="WP_104429890.1">
    <property type="nucleotide sequence ID" value="NZ_PTIZ01000010.1"/>
</dbReference>
<evidence type="ECO:0000313" key="3">
    <source>
        <dbReference type="EMBL" id="PPK74251.1"/>
    </source>
</evidence>
<organism evidence="3 4">
    <name type="scientific">Methylobacter tundripaludum</name>
    <dbReference type="NCBI Taxonomy" id="173365"/>
    <lineage>
        <taxon>Bacteria</taxon>
        <taxon>Pseudomonadati</taxon>
        <taxon>Pseudomonadota</taxon>
        <taxon>Gammaproteobacteria</taxon>
        <taxon>Methylococcales</taxon>
        <taxon>Methylococcaceae</taxon>
        <taxon>Methylobacter</taxon>
    </lineage>
</organism>
<name>A0A2S6HA06_9GAMM</name>